<gene>
    <name evidence="8" type="ORF">V8G54_007109</name>
</gene>
<dbReference type="GO" id="GO:0009736">
    <property type="term" value="P:cytokinin-activated signaling pathway"/>
    <property type="evidence" value="ECO:0007669"/>
    <property type="project" value="UniProtKB-KW"/>
</dbReference>
<evidence type="ECO:0000256" key="2">
    <source>
        <dbReference type="ARBA" id="ARBA00022490"/>
    </source>
</evidence>
<sequence length="199" mass="22173">MDISSSQYNSADESGWTHYLDQSSLSESYFQRRGGIVHYEGKGATMEEQEQEEEEEDLSMISDASSGPPHYHEDDDQHNCVNWYSSSSHHTKESEKKKKNKVKEYGNNQHPSTLDDTASSPVLNCAKASHKANKKVSFSGNGAVENAVAVDFPPCFSGTKVKRKSKFQKHFSLFERSGKQTSEEPVGAVLLLPMQFGTT</sequence>
<name>A0AAQ3S719_VIGMU</name>
<evidence type="ECO:0000313" key="9">
    <source>
        <dbReference type="Proteomes" id="UP001374535"/>
    </source>
</evidence>
<dbReference type="Proteomes" id="UP001374535">
    <property type="component" value="Chromosome 2"/>
</dbReference>
<keyword evidence="5" id="KW-0539">Nucleus</keyword>
<keyword evidence="9" id="KW-1185">Reference proteome</keyword>
<keyword evidence="3" id="KW-0203">Cytokinin biosynthesis</keyword>
<organism evidence="8 9">
    <name type="scientific">Vigna mungo</name>
    <name type="common">Black gram</name>
    <name type="synonym">Phaseolus mungo</name>
    <dbReference type="NCBI Taxonomy" id="3915"/>
    <lineage>
        <taxon>Eukaryota</taxon>
        <taxon>Viridiplantae</taxon>
        <taxon>Streptophyta</taxon>
        <taxon>Embryophyta</taxon>
        <taxon>Tracheophyta</taxon>
        <taxon>Spermatophyta</taxon>
        <taxon>Magnoliopsida</taxon>
        <taxon>eudicotyledons</taxon>
        <taxon>Gunneridae</taxon>
        <taxon>Pentapetalae</taxon>
        <taxon>rosids</taxon>
        <taxon>fabids</taxon>
        <taxon>Fabales</taxon>
        <taxon>Fabaceae</taxon>
        <taxon>Papilionoideae</taxon>
        <taxon>50 kb inversion clade</taxon>
        <taxon>NPAAA clade</taxon>
        <taxon>indigoferoid/millettioid clade</taxon>
        <taxon>Phaseoleae</taxon>
        <taxon>Vigna</taxon>
    </lineage>
</organism>
<dbReference type="GO" id="GO:0009691">
    <property type="term" value="P:cytokinin biosynthetic process"/>
    <property type="evidence" value="ECO:0007669"/>
    <property type="project" value="UniProtKB-KW"/>
</dbReference>
<evidence type="ECO:0000256" key="7">
    <source>
        <dbReference type="SAM" id="MobiDB-lite"/>
    </source>
</evidence>
<keyword evidence="4" id="KW-0932">Cytokinin signaling pathway</keyword>
<comment type="subcellular location">
    <subcellularLocation>
        <location evidence="1">Cytoplasm</location>
    </subcellularLocation>
</comment>
<evidence type="ECO:0000256" key="3">
    <source>
        <dbReference type="ARBA" id="ARBA00022712"/>
    </source>
</evidence>
<comment type="similarity">
    <text evidence="6">Belongs to the SOFL plant protein family.</text>
</comment>
<evidence type="ECO:0000256" key="1">
    <source>
        <dbReference type="ARBA" id="ARBA00004496"/>
    </source>
</evidence>
<accession>A0AAQ3S719</accession>
<evidence type="ECO:0000313" key="8">
    <source>
        <dbReference type="EMBL" id="WVZ19787.1"/>
    </source>
</evidence>
<dbReference type="AlphaFoldDB" id="A0AAQ3S719"/>
<protein>
    <submittedName>
        <fullName evidence="8">Uncharacterized protein</fullName>
    </submittedName>
</protein>
<feature type="region of interest" description="Disordered" evidence="7">
    <location>
        <begin position="40"/>
        <end position="120"/>
    </location>
</feature>
<dbReference type="PANTHER" id="PTHR33347">
    <property type="entry name" value="OSJNBA0091C07.3 PROTEIN"/>
    <property type="match status" value="1"/>
</dbReference>
<dbReference type="PANTHER" id="PTHR33347:SF34">
    <property type="entry name" value="PROTEIN SOB FIVE-LIKE 6"/>
    <property type="match status" value="1"/>
</dbReference>
<evidence type="ECO:0000256" key="6">
    <source>
        <dbReference type="ARBA" id="ARBA00024199"/>
    </source>
</evidence>
<dbReference type="EMBL" id="CP144699">
    <property type="protein sequence ID" value="WVZ19787.1"/>
    <property type="molecule type" value="Genomic_DNA"/>
</dbReference>
<evidence type="ECO:0000256" key="4">
    <source>
        <dbReference type="ARBA" id="ARBA00022864"/>
    </source>
</evidence>
<dbReference type="GO" id="GO:0005737">
    <property type="term" value="C:cytoplasm"/>
    <property type="evidence" value="ECO:0007669"/>
    <property type="project" value="UniProtKB-SubCell"/>
</dbReference>
<proteinExistence type="inferred from homology"/>
<feature type="compositionally biased region" description="Acidic residues" evidence="7">
    <location>
        <begin position="47"/>
        <end position="58"/>
    </location>
</feature>
<evidence type="ECO:0000256" key="5">
    <source>
        <dbReference type="ARBA" id="ARBA00023242"/>
    </source>
</evidence>
<reference evidence="8 9" key="1">
    <citation type="journal article" date="2023" name="Life. Sci Alliance">
        <title>Evolutionary insights into 3D genome organization and epigenetic landscape of Vigna mungo.</title>
        <authorList>
            <person name="Junaid A."/>
            <person name="Singh B."/>
            <person name="Bhatia S."/>
        </authorList>
    </citation>
    <scope>NUCLEOTIDE SEQUENCE [LARGE SCALE GENOMIC DNA]</scope>
    <source>
        <strain evidence="8">Urdbean</strain>
    </source>
</reference>
<feature type="compositionally biased region" description="Polar residues" evidence="7">
    <location>
        <begin position="106"/>
        <end position="120"/>
    </location>
</feature>
<keyword evidence="2" id="KW-0963">Cytoplasm</keyword>
<dbReference type="InterPro" id="IPR044670">
    <property type="entry name" value="SOFL"/>
</dbReference>